<feature type="transmembrane region" description="Helical" evidence="2">
    <location>
        <begin position="29"/>
        <end position="50"/>
    </location>
</feature>
<reference evidence="4" key="1">
    <citation type="submission" date="2020-05" db="EMBL/GenBank/DDBJ databases">
        <title>Mycena genomes resolve the evolution of fungal bioluminescence.</title>
        <authorList>
            <person name="Tsai I.J."/>
        </authorList>
    </citation>
    <scope>NUCLEOTIDE SEQUENCE</scope>
    <source>
        <strain evidence="4">160909Yilan</strain>
    </source>
</reference>
<feature type="transmembrane region" description="Helical" evidence="2">
    <location>
        <begin position="199"/>
        <end position="223"/>
    </location>
</feature>
<feature type="transmembrane region" description="Helical" evidence="2">
    <location>
        <begin position="62"/>
        <end position="80"/>
    </location>
</feature>
<dbReference type="EMBL" id="JACAZH010000008">
    <property type="protein sequence ID" value="KAF7361138.1"/>
    <property type="molecule type" value="Genomic_DNA"/>
</dbReference>
<keyword evidence="2" id="KW-1133">Transmembrane helix</keyword>
<protein>
    <recommendedName>
        <fullName evidence="3">DUF6534 domain-containing protein</fullName>
    </recommendedName>
</protein>
<feature type="region of interest" description="Disordered" evidence="1">
    <location>
        <begin position="248"/>
        <end position="274"/>
    </location>
</feature>
<dbReference type="InterPro" id="IPR045339">
    <property type="entry name" value="DUF6534"/>
</dbReference>
<dbReference type="OrthoDB" id="2953893at2759"/>
<evidence type="ECO:0000256" key="2">
    <source>
        <dbReference type="SAM" id="Phobius"/>
    </source>
</evidence>
<dbReference type="PANTHER" id="PTHR40465">
    <property type="entry name" value="CHROMOSOME 1, WHOLE GENOME SHOTGUN SEQUENCE"/>
    <property type="match status" value="1"/>
</dbReference>
<evidence type="ECO:0000313" key="5">
    <source>
        <dbReference type="Proteomes" id="UP000623467"/>
    </source>
</evidence>
<evidence type="ECO:0000259" key="3">
    <source>
        <dbReference type="Pfam" id="PF20152"/>
    </source>
</evidence>
<dbReference type="Proteomes" id="UP000623467">
    <property type="component" value="Unassembled WGS sequence"/>
</dbReference>
<keyword evidence="2" id="KW-0812">Transmembrane</keyword>
<keyword evidence="2" id="KW-0472">Membrane</keyword>
<feature type="domain" description="DUF6534" evidence="3">
    <location>
        <begin position="161"/>
        <end position="244"/>
    </location>
</feature>
<keyword evidence="5" id="KW-1185">Reference proteome</keyword>
<sequence length="334" mass="35624">MASSSPIQTSAPADAAPATNYGPLLSSQLIGSLLSFFFFGALVIQVYVYRLCFPKDMLGLKLYVYFIFLVMTLCTCLIASDIEVWFGSGFGNVAGLEDARNSRLYNPLFGRAAWPLALLTCLLALAQCAGGMGAGVISYMDGNTVHDDTRTVFVYLWLIGSATVNLLISGTMTCLLLAAETAERGIVKSAVRMVIETNIWTAIAALLGLLLYVACPNTTYWICPMMILPGIYANTLLISLNNRSTQREVPDAPKGNAFTSSNLRSSGVTTNSRSPLARTGTLYSANGVGRVLSVPAMSFARQESVSSSGGMRSVQEKPPAQQRGEAVAGWGGYG</sequence>
<proteinExistence type="predicted"/>
<name>A0A8H7D6Z4_9AGAR</name>
<evidence type="ECO:0000256" key="1">
    <source>
        <dbReference type="SAM" id="MobiDB-lite"/>
    </source>
</evidence>
<gene>
    <name evidence="4" type="ORF">MSAN_01145600</name>
</gene>
<dbReference type="AlphaFoldDB" id="A0A8H7D6Z4"/>
<evidence type="ECO:0000313" key="4">
    <source>
        <dbReference type="EMBL" id="KAF7361138.1"/>
    </source>
</evidence>
<feature type="transmembrane region" description="Helical" evidence="2">
    <location>
        <begin position="112"/>
        <end position="140"/>
    </location>
</feature>
<feature type="transmembrane region" description="Helical" evidence="2">
    <location>
        <begin position="152"/>
        <end position="179"/>
    </location>
</feature>
<accession>A0A8H7D6Z4</accession>
<comment type="caution">
    <text evidence="4">The sequence shown here is derived from an EMBL/GenBank/DDBJ whole genome shotgun (WGS) entry which is preliminary data.</text>
</comment>
<dbReference type="PANTHER" id="PTHR40465:SF1">
    <property type="entry name" value="DUF6534 DOMAIN-CONTAINING PROTEIN"/>
    <property type="match status" value="1"/>
</dbReference>
<feature type="compositionally biased region" description="Polar residues" evidence="1">
    <location>
        <begin position="257"/>
        <end position="274"/>
    </location>
</feature>
<dbReference type="Pfam" id="PF20152">
    <property type="entry name" value="DUF6534"/>
    <property type="match status" value="1"/>
</dbReference>
<organism evidence="4 5">
    <name type="scientific">Mycena sanguinolenta</name>
    <dbReference type="NCBI Taxonomy" id="230812"/>
    <lineage>
        <taxon>Eukaryota</taxon>
        <taxon>Fungi</taxon>
        <taxon>Dikarya</taxon>
        <taxon>Basidiomycota</taxon>
        <taxon>Agaricomycotina</taxon>
        <taxon>Agaricomycetes</taxon>
        <taxon>Agaricomycetidae</taxon>
        <taxon>Agaricales</taxon>
        <taxon>Marasmiineae</taxon>
        <taxon>Mycenaceae</taxon>
        <taxon>Mycena</taxon>
    </lineage>
</organism>
<feature type="region of interest" description="Disordered" evidence="1">
    <location>
        <begin position="305"/>
        <end position="334"/>
    </location>
</feature>